<evidence type="ECO:0000256" key="1">
    <source>
        <dbReference type="SAM" id="MobiDB-lite"/>
    </source>
</evidence>
<dbReference type="InterPro" id="IPR053134">
    <property type="entry name" value="RNA-dir_DNA_polymerase"/>
</dbReference>
<evidence type="ECO:0000313" key="2">
    <source>
        <dbReference type="EMBL" id="GFB27890.1"/>
    </source>
</evidence>
<keyword evidence="2" id="KW-0548">Nucleotidyltransferase</keyword>
<dbReference type="Gene3D" id="3.10.10.10">
    <property type="entry name" value="HIV Type 1 Reverse Transcriptase, subunit A, domain 1"/>
    <property type="match status" value="1"/>
</dbReference>
<dbReference type="SUPFAM" id="SSF56672">
    <property type="entry name" value="DNA/RNA polymerases"/>
    <property type="match status" value="1"/>
</dbReference>
<dbReference type="PANTHER" id="PTHR24559">
    <property type="entry name" value="TRANSPOSON TY3-I GAG-POL POLYPROTEIN"/>
    <property type="match status" value="1"/>
</dbReference>
<dbReference type="GO" id="GO:0003964">
    <property type="term" value="F:RNA-directed DNA polymerase activity"/>
    <property type="evidence" value="ECO:0007669"/>
    <property type="project" value="UniProtKB-KW"/>
</dbReference>
<dbReference type="InterPro" id="IPR043502">
    <property type="entry name" value="DNA/RNA_pol_sf"/>
</dbReference>
<organism evidence="2">
    <name type="scientific">Tanacetum cinerariifolium</name>
    <name type="common">Dalmatian daisy</name>
    <name type="synonym">Chrysanthemum cinerariifolium</name>
    <dbReference type="NCBI Taxonomy" id="118510"/>
    <lineage>
        <taxon>Eukaryota</taxon>
        <taxon>Viridiplantae</taxon>
        <taxon>Streptophyta</taxon>
        <taxon>Embryophyta</taxon>
        <taxon>Tracheophyta</taxon>
        <taxon>Spermatophyta</taxon>
        <taxon>Magnoliopsida</taxon>
        <taxon>eudicotyledons</taxon>
        <taxon>Gunneridae</taxon>
        <taxon>Pentapetalae</taxon>
        <taxon>asterids</taxon>
        <taxon>campanulids</taxon>
        <taxon>Asterales</taxon>
        <taxon>Asteraceae</taxon>
        <taxon>Asteroideae</taxon>
        <taxon>Anthemideae</taxon>
        <taxon>Anthemidinae</taxon>
        <taxon>Tanacetum</taxon>
    </lineage>
</organism>
<comment type="caution">
    <text evidence="2">The sequence shown here is derived from an EMBL/GenBank/DDBJ whole genome shotgun (WGS) entry which is preliminary data.</text>
</comment>
<dbReference type="EMBL" id="BKCJ010591734">
    <property type="protein sequence ID" value="GFB27890.1"/>
    <property type="molecule type" value="Genomic_DNA"/>
</dbReference>
<protein>
    <submittedName>
        <fullName evidence="2">Putative reverse transcriptase domain-containing protein</fullName>
    </submittedName>
</protein>
<name>A0A699LB15_TANCI</name>
<feature type="compositionally biased region" description="Low complexity" evidence="1">
    <location>
        <begin position="121"/>
        <end position="139"/>
    </location>
</feature>
<accession>A0A699LB15</accession>
<sequence>MLATRGSGKVTTMEARANKTKGIKCLEHALLGQSTRRHMMDLYPYETSANLTIVGRALLGHYKSECPIVKFHKRVDVIHGRMVASKLKTMQDAIEITTKLRNKKISTLVECQTTNKKRLDNTSNNNQNQQQPNKRQNTNRAYTARHGEKKHYNRSKPLCSKCNYHHDGPCAPKCHQCNRFGHLARIHAKRRLGLLTHVNTKDTEDKSKEKRLEDGLIVTGAAPVAWAPYRLAPSGMKDLSEQLKELSDKGVIRPSSSPWGAPVQFVKIRMDRLGYA</sequence>
<keyword evidence="2" id="KW-0695">RNA-directed DNA polymerase</keyword>
<reference evidence="2" key="1">
    <citation type="journal article" date="2019" name="Sci. Rep.">
        <title>Draft genome of Tanacetum cinerariifolium, the natural source of mosquito coil.</title>
        <authorList>
            <person name="Yamashiro T."/>
            <person name="Shiraishi A."/>
            <person name="Satake H."/>
            <person name="Nakayama K."/>
        </authorList>
    </citation>
    <scope>NUCLEOTIDE SEQUENCE</scope>
</reference>
<dbReference type="AlphaFoldDB" id="A0A699LB15"/>
<feature type="region of interest" description="Disordered" evidence="1">
    <location>
        <begin position="116"/>
        <end position="139"/>
    </location>
</feature>
<dbReference type="PANTHER" id="PTHR24559:SF427">
    <property type="entry name" value="RNA-DIRECTED DNA POLYMERASE"/>
    <property type="match status" value="1"/>
</dbReference>
<keyword evidence="2" id="KW-0808">Transferase</keyword>
<proteinExistence type="predicted"/>
<gene>
    <name evidence="2" type="ORF">Tci_699861</name>
</gene>